<feature type="binding site" evidence="1">
    <location>
        <position position="85"/>
    </location>
    <ligand>
        <name>Mg(2+)</name>
        <dbReference type="ChEBI" id="CHEBI:18420"/>
        <label>2</label>
    </ligand>
</feature>
<comment type="similarity">
    <text evidence="1">Belongs to the thiamine-monophosphate kinase family.</text>
</comment>
<feature type="binding site" evidence="1">
    <location>
        <position position="133"/>
    </location>
    <ligand>
        <name>Mg(2+)</name>
        <dbReference type="ChEBI" id="CHEBI:18420"/>
        <label>1</label>
    </ligand>
</feature>
<dbReference type="NCBIfam" id="TIGR01379">
    <property type="entry name" value="thiL"/>
    <property type="match status" value="1"/>
</dbReference>
<dbReference type="GO" id="GO:0009229">
    <property type="term" value="P:thiamine diphosphate biosynthetic process"/>
    <property type="evidence" value="ECO:0007669"/>
    <property type="project" value="UniProtKB-UniRule"/>
</dbReference>
<gene>
    <name evidence="1" type="primary">thiL</name>
    <name evidence="3" type="ORF">NVS88_05640</name>
</gene>
<dbReference type="SUPFAM" id="SSF56042">
    <property type="entry name" value="PurM C-terminal domain-like"/>
    <property type="match status" value="1"/>
</dbReference>
<dbReference type="InterPro" id="IPR016188">
    <property type="entry name" value="PurM-like_N"/>
</dbReference>
<accession>A0A9X4LX90</accession>
<feature type="binding site" evidence="1">
    <location>
        <position position="227"/>
    </location>
    <ligand>
        <name>ATP</name>
        <dbReference type="ChEBI" id="CHEBI:30616"/>
    </ligand>
</feature>
<keyword evidence="4" id="KW-1185">Reference proteome</keyword>
<dbReference type="EMBL" id="JANRHA010000002">
    <property type="protein sequence ID" value="MDG3014040.1"/>
    <property type="molecule type" value="Genomic_DNA"/>
</dbReference>
<keyword evidence="1 3" id="KW-0418">Kinase</keyword>
<dbReference type="AlphaFoldDB" id="A0A9X4LX90"/>
<comment type="caution">
    <text evidence="3">The sequence shown here is derived from an EMBL/GenBank/DDBJ whole genome shotgun (WGS) entry which is preliminary data.</text>
</comment>
<dbReference type="InterPro" id="IPR036921">
    <property type="entry name" value="PurM-like_N_sf"/>
</dbReference>
<feature type="binding site" evidence="1">
    <location>
        <position position="319"/>
    </location>
    <ligand>
        <name>substrate</name>
    </ligand>
</feature>
<feature type="binding site" evidence="1">
    <location>
        <position position="225"/>
    </location>
    <ligand>
        <name>Mg(2+)</name>
        <dbReference type="ChEBI" id="CHEBI:18420"/>
        <label>3</label>
    </ligand>
</feature>
<organism evidence="3 4">
    <name type="scientific">Speluncibacter jeojiensis</name>
    <dbReference type="NCBI Taxonomy" id="2710754"/>
    <lineage>
        <taxon>Bacteria</taxon>
        <taxon>Bacillati</taxon>
        <taxon>Actinomycetota</taxon>
        <taxon>Actinomycetes</taxon>
        <taxon>Mycobacteriales</taxon>
        <taxon>Speluncibacteraceae</taxon>
        <taxon>Speluncibacter</taxon>
    </lineage>
</organism>
<dbReference type="PIRSF" id="PIRSF005303">
    <property type="entry name" value="Thiam_monoph_kin"/>
    <property type="match status" value="1"/>
</dbReference>
<evidence type="ECO:0000313" key="4">
    <source>
        <dbReference type="Proteomes" id="UP001152755"/>
    </source>
</evidence>
<feature type="binding site" evidence="1">
    <location>
        <position position="56"/>
    </location>
    <ligand>
        <name>Mg(2+)</name>
        <dbReference type="ChEBI" id="CHEBI:18420"/>
        <label>2</label>
    </ligand>
</feature>
<comment type="miscellaneous">
    <text evidence="1">Reaction mechanism of ThiL seems to utilize a direct, inline transfer of the gamma-phosphate of ATP to TMP rather than a phosphorylated enzyme intermediate.</text>
</comment>
<feature type="binding site" evidence="1">
    <location>
        <position position="228"/>
    </location>
    <ligand>
        <name>Mg(2+)</name>
        <dbReference type="ChEBI" id="CHEBI:18420"/>
        <label>5</label>
    </ligand>
</feature>
<keyword evidence="1" id="KW-0547">Nucleotide-binding</keyword>
<feature type="binding site" evidence="1">
    <location>
        <position position="55"/>
    </location>
    <ligand>
        <name>Mg(2+)</name>
        <dbReference type="ChEBI" id="CHEBI:18420"/>
        <label>1</label>
    </ligand>
</feature>
<feature type="binding site" evidence="1">
    <location>
        <position position="278"/>
    </location>
    <ligand>
        <name>substrate</name>
    </ligand>
</feature>
<feature type="binding site" evidence="1">
    <location>
        <position position="54"/>
    </location>
    <ligand>
        <name>Mg(2+)</name>
        <dbReference type="ChEBI" id="CHEBI:18420"/>
        <label>4</label>
    </ligand>
</feature>
<dbReference type="Gene3D" id="3.30.1330.10">
    <property type="entry name" value="PurM-like, N-terminal domain"/>
    <property type="match status" value="1"/>
</dbReference>
<dbReference type="Pfam" id="PF00586">
    <property type="entry name" value="AIRS"/>
    <property type="match status" value="1"/>
</dbReference>
<dbReference type="InterPro" id="IPR036676">
    <property type="entry name" value="PurM-like_C_sf"/>
</dbReference>
<evidence type="ECO:0000313" key="3">
    <source>
        <dbReference type="EMBL" id="MDG3014040.1"/>
    </source>
</evidence>
<dbReference type="CDD" id="cd02194">
    <property type="entry name" value="ThiL"/>
    <property type="match status" value="1"/>
</dbReference>
<dbReference type="GO" id="GO:0009030">
    <property type="term" value="F:thiamine-phosphate kinase activity"/>
    <property type="evidence" value="ECO:0007669"/>
    <property type="project" value="UniProtKB-UniRule"/>
</dbReference>
<keyword evidence="1" id="KW-0784">Thiamine biosynthesis</keyword>
<name>A0A9X4LX90_9ACTN</name>
<dbReference type="GO" id="GO:0005524">
    <property type="term" value="F:ATP binding"/>
    <property type="evidence" value="ECO:0007669"/>
    <property type="project" value="UniProtKB-UniRule"/>
</dbReference>
<dbReference type="GO" id="GO:0009228">
    <property type="term" value="P:thiamine biosynthetic process"/>
    <property type="evidence" value="ECO:0007669"/>
    <property type="project" value="UniProtKB-KW"/>
</dbReference>
<comment type="caution">
    <text evidence="1">Lacks conserved residue(s) required for the propagation of feature annotation.</text>
</comment>
<comment type="function">
    <text evidence="1">Catalyzes the ATP-dependent phosphorylation of thiamine-monophosphate (TMP) to form thiamine-pyrophosphate (TPP), the active form of vitamin B1.</text>
</comment>
<feature type="binding site" evidence="1">
    <location>
        <position position="85"/>
    </location>
    <ligand>
        <name>Mg(2+)</name>
        <dbReference type="ChEBI" id="CHEBI:18420"/>
        <label>3</label>
    </ligand>
</feature>
<keyword evidence="1" id="KW-0479">Metal-binding</keyword>
<keyword evidence="1" id="KW-0460">Magnesium</keyword>
<evidence type="ECO:0000256" key="1">
    <source>
        <dbReference type="HAMAP-Rule" id="MF_02128"/>
    </source>
</evidence>
<feature type="binding site" evidence="1">
    <location>
        <position position="40"/>
    </location>
    <ligand>
        <name>Mg(2+)</name>
        <dbReference type="ChEBI" id="CHEBI:18420"/>
        <label>3</label>
    </ligand>
</feature>
<dbReference type="NCBIfam" id="NF004351">
    <property type="entry name" value="PRK05731.1-4"/>
    <property type="match status" value="1"/>
</dbReference>
<feature type="binding site" evidence="1">
    <location>
        <position position="63"/>
    </location>
    <ligand>
        <name>substrate</name>
    </ligand>
</feature>
<sequence length="322" mass="32653">MCAAQDDDRTVGRTGEFAVIDRITAGRGQAPTTIVGPGDDAALITSPDGRVVATTDMLVEGRHFRLDWSTPRDIGHKAIAQNGADIASMGAVCTAFLVALGCPAGTPMSVIEELNEGLWREATRAGGSIVGGDLVASEQLVISITALGDLQGREPVLRSGARDGDVVAVAGELGRSAAGLALLDAGVDCGADDALAALVRAHRTPLPPYGRGPEAADAGASALTDISDGLIADLGHLARASGVRIALDRAALTPSDPMVRAASLLGADAGDWVLTGGEDHALVGCFRTPPPSGWTVVGAVRPGSGVVVDGVGWDRPGGWESY</sequence>
<dbReference type="GO" id="GO:0000287">
    <property type="term" value="F:magnesium ion binding"/>
    <property type="evidence" value="ECO:0007669"/>
    <property type="project" value="UniProtKB-UniRule"/>
</dbReference>
<proteinExistence type="inferred from homology"/>
<feature type="binding site" evidence="1">
    <location>
        <position position="158"/>
    </location>
    <ligand>
        <name>ATP</name>
        <dbReference type="ChEBI" id="CHEBI:30616"/>
    </ligand>
</feature>
<dbReference type="RefSeq" id="WP_332519402.1">
    <property type="nucleotide sequence ID" value="NZ_JANRHA010000002.1"/>
</dbReference>
<dbReference type="PANTHER" id="PTHR30270">
    <property type="entry name" value="THIAMINE-MONOPHOSPHATE KINASE"/>
    <property type="match status" value="1"/>
</dbReference>
<feature type="binding site" evidence="1">
    <location>
        <position position="40"/>
    </location>
    <ligand>
        <name>Mg(2+)</name>
        <dbReference type="ChEBI" id="CHEBI:18420"/>
        <label>4</label>
    </ligand>
</feature>
<keyword evidence="1 3" id="KW-0808">Transferase</keyword>
<feature type="binding site" evidence="1">
    <location>
        <position position="85"/>
    </location>
    <ligand>
        <name>Mg(2+)</name>
        <dbReference type="ChEBI" id="CHEBI:18420"/>
        <label>4</label>
    </ligand>
</feature>
<keyword evidence="1" id="KW-0067">ATP-binding</keyword>
<dbReference type="Gene3D" id="3.90.650.10">
    <property type="entry name" value="PurM-like C-terminal domain"/>
    <property type="match status" value="1"/>
</dbReference>
<protein>
    <recommendedName>
        <fullName evidence="1">Thiamine-monophosphate kinase</fullName>
        <shortName evidence="1">TMP kinase</shortName>
        <shortName evidence="1">Thiamine-phosphate kinase</shortName>
        <ecNumber evidence="1">2.7.4.16</ecNumber>
    </recommendedName>
</protein>
<dbReference type="Proteomes" id="UP001152755">
    <property type="component" value="Unassembled WGS sequence"/>
</dbReference>
<feature type="binding site" evidence="1">
    <location>
        <position position="56"/>
    </location>
    <ligand>
        <name>Mg(2+)</name>
        <dbReference type="ChEBI" id="CHEBI:18420"/>
        <label>1</label>
    </ligand>
</feature>
<dbReference type="InterPro" id="IPR006283">
    <property type="entry name" value="ThiL-like"/>
</dbReference>
<dbReference type="HAMAP" id="MF_02128">
    <property type="entry name" value="TMP_kinase"/>
    <property type="match status" value="1"/>
</dbReference>
<reference evidence="3" key="1">
    <citation type="submission" date="2022-08" db="EMBL/GenBank/DDBJ databases">
        <title>Genome analysis of Corynebacteriales strain.</title>
        <authorList>
            <person name="Lee S.D."/>
        </authorList>
    </citation>
    <scope>NUCLEOTIDE SEQUENCE</scope>
    <source>
        <strain evidence="3">D3-21</strain>
    </source>
</reference>
<feature type="domain" description="PurM-like N-terminal" evidence="2">
    <location>
        <begin position="38"/>
        <end position="148"/>
    </location>
</feature>
<evidence type="ECO:0000259" key="2">
    <source>
        <dbReference type="Pfam" id="PF00586"/>
    </source>
</evidence>
<dbReference type="EC" id="2.7.4.16" evidence="1"/>
<dbReference type="PANTHER" id="PTHR30270:SF0">
    <property type="entry name" value="THIAMINE-MONOPHOSPHATE KINASE"/>
    <property type="match status" value="1"/>
</dbReference>
<comment type="catalytic activity">
    <reaction evidence="1">
        <text>thiamine phosphate + ATP = thiamine diphosphate + ADP</text>
        <dbReference type="Rhea" id="RHEA:15913"/>
        <dbReference type="ChEBI" id="CHEBI:30616"/>
        <dbReference type="ChEBI" id="CHEBI:37575"/>
        <dbReference type="ChEBI" id="CHEBI:58937"/>
        <dbReference type="ChEBI" id="CHEBI:456216"/>
        <dbReference type="EC" id="2.7.4.16"/>
    </reaction>
</comment>
<comment type="pathway">
    <text evidence="1">Cofactor biosynthesis; thiamine diphosphate biosynthesis; thiamine diphosphate from thiamine phosphate: step 1/1.</text>
</comment>
<feature type="binding site" evidence="1">
    <location>
        <begin position="132"/>
        <end position="133"/>
    </location>
    <ligand>
        <name>ATP</name>
        <dbReference type="ChEBI" id="CHEBI:30616"/>
    </ligand>
</feature>
<dbReference type="SUPFAM" id="SSF55326">
    <property type="entry name" value="PurM N-terminal domain-like"/>
    <property type="match status" value="1"/>
</dbReference>